<accession>A0AC61U162</accession>
<name>A0AC61U162_9MICO</name>
<evidence type="ECO:0000313" key="1">
    <source>
        <dbReference type="EMBL" id="UUZ43757.1"/>
    </source>
</evidence>
<protein>
    <submittedName>
        <fullName evidence="1">Uncharacterized protein</fullName>
    </submittedName>
</protein>
<proteinExistence type="predicted"/>
<dbReference type="Proteomes" id="UP001059663">
    <property type="component" value="Chromosome"/>
</dbReference>
<reference evidence="1" key="1">
    <citation type="submission" date="2021-11" db="EMBL/GenBank/DDBJ databases">
        <title>Study of the species diversity of bacterial strains isolated from a unique natural object - Shulgan-Tash cave (Bashkiria).</title>
        <authorList>
            <person name="Sazanova A.L."/>
            <person name="Chirak E.R."/>
            <person name="Safronova V.I."/>
        </authorList>
    </citation>
    <scope>NUCLEOTIDE SEQUENCE</scope>
    <source>
        <strain evidence="1">P1</strain>
    </source>
</reference>
<sequence>MRTNGYPHRISLRSCAGVAYFLKVVGTTGYPHRISLRSCASSRSRCC</sequence>
<organism evidence="1 2">
    <name type="scientific">Janibacter limosus</name>
    <dbReference type="NCBI Taxonomy" id="53458"/>
    <lineage>
        <taxon>Bacteria</taxon>
        <taxon>Bacillati</taxon>
        <taxon>Actinomycetota</taxon>
        <taxon>Actinomycetes</taxon>
        <taxon>Micrococcales</taxon>
        <taxon>Intrasporangiaceae</taxon>
        <taxon>Janibacter</taxon>
    </lineage>
</organism>
<evidence type="ECO:0000313" key="2">
    <source>
        <dbReference type="Proteomes" id="UP001059663"/>
    </source>
</evidence>
<dbReference type="EMBL" id="CP087977">
    <property type="protein sequence ID" value="UUZ43757.1"/>
    <property type="molecule type" value="Genomic_DNA"/>
</dbReference>
<gene>
    <name evidence="1" type="ORF">LP422_13165</name>
</gene>